<comment type="caution">
    <text evidence="1">The sequence shown here is derived from an EMBL/GenBank/DDBJ whole genome shotgun (WGS) entry which is preliminary data.</text>
</comment>
<protein>
    <submittedName>
        <fullName evidence="1">Uncharacterized protein</fullName>
    </submittedName>
</protein>
<reference evidence="1 2" key="1">
    <citation type="submission" date="2020-06" db="EMBL/GenBank/DDBJ databases">
        <title>Transcriptomic and genomic resources for Thalictrum thalictroides and T. hernandezii: Facilitating candidate gene discovery in an emerging model plant lineage.</title>
        <authorList>
            <person name="Arias T."/>
            <person name="Riano-Pachon D.M."/>
            <person name="Di Stilio V.S."/>
        </authorList>
    </citation>
    <scope>NUCLEOTIDE SEQUENCE [LARGE SCALE GENOMIC DNA]</scope>
    <source>
        <strain evidence="2">cv. WT478/WT964</strain>
        <tissue evidence="1">Leaves</tissue>
    </source>
</reference>
<evidence type="ECO:0000313" key="1">
    <source>
        <dbReference type="EMBL" id="KAF5187811.1"/>
    </source>
</evidence>
<name>A0A7J6VSS6_THATH</name>
<keyword evidence="2" id="KW-1185">Reference proteome</keyword>
<gene>
    <name evidence="1" type="ORF">FRX31_022602</name>
</gene>
<dbReference type="EMBL" id="JABWDY010027538">
    <property type="protein sequence ID" value="KAF5187811.1"/>
    <property type="molecule type" value="Genomic_DNA"/>
</dbReference>
<sequence length="271" mass="29813">MQILVFWEYFLVHASDIVWIRLQVAKLDEFELGINYNSDVDESFTVLSSTDVVENNKQLIDASGNANDSNLSSTCTAALDEIPPAIEVNSKMEESLVFTTSEIPDAEKIHGEISVASDVIDFKSDITEVVDDRVVQLNSKRGGKKLCITKHNYQVYVPTLEAKLSELGGDDDSTNEFQVKEGAFEEANFAEQLGTFSNQTFSENCEHGASQVNAKLSKEGLTRGSYSNSNLMAGDALQDPVFVKHSRSSLLSETGDVVEIQHSNMSKQKGL</sequence>
<proteinExistence type="predicted"/>
<organism evidence="1 2">
    <name type="scientific">Thalictrum thalictroides</name>
    <name type="common">Rue-anemone</name>
    <name type="synonym">Anemone thalictroides</name>
    <dbReference type="NCBI Taxonomy" id="46969"/>
    <lineage>
        <taxon>Eukaryota</taxon>
        <taxon>Viridiplantae</taxon>
        <taxon>Streptophyta</taxon>
        <taxon>Embryophyta</taxon>
        <taxon>Tracheophyta</taxon>
        <taxon>Spermatophyta</taxon>
        <taxon>Magnoliopsida</taxon>
        <taxon>Ranunculales</taxon>
        <taxon>Ranunculaceae</taxon>
        <taxon>Thalictroideae</taxon>
        <taxon>Thalictrum</taxon>
    </lineage>
</organism>
<dbReference type="Proteomes" id="UP000554482">
    <property type="component" value="Unassembled WGS sequence"/>
</dbReference>
<evidence type="ECO:0000313" key="2">
    <source>
        <dbReference type="Proteomes" id="UP000554482"/>
    </source>
</evidence>
<accession>A0A7J6VSS6</accession>
<dbReference type="AlphaFoldDB" id="A0A7J6VSS6"/>